<dbReference type="EC" id="3.1.3.2" evidence="3"/>
<dbReference type="InterPro" id="IPR050645">
    <property type="entry name" value="Histidine_acid_phosphatase"/>
</dbReference>
<evidence type="ECO:0000256" key="3">
    <source>
        <dbReference type="ARBA" id="ARBA00012646"/>
    </source>
</evidence>
<evidence type="ECO:0000256" key="6">
    <source>
        <dbReference type="ARBA" id="ARBA00023157"/>
    </source>
</evidence>
<evidence type="ECO:0000256" key="4">
    <source>
        <dbReference type="ARBA" id="ARBA00022729"/>
    </source>
</evidence>
<name>A0A8B8IIX2_VANTA</name>
<evidence type="ECO:0000256" key="8">
    <source>
        <dbReference type="SAM" id="Phobius"/>
    </source>
</evidence>
<dbReference type="PROSITE" id="PS00616">
    <property type="entry name" value="HIS_ACID_PHOSPHAT_1"/>
    <property type="match status" value="2"/>
</dbReference>
<dbReference type="CDD" id="cd07061">
    <property type="entry name" value="HP_HAP_like"/>
    <property type="match status" value="2"/>
</dbReference>
<feature type="chain" id="PRO_5045823042" description="acid phosphatase" evidence="9">
    <location>
        <begin position="17"/>
        <end position="811"/>
    </location>
</feature>
<dbReference type="InterPro" id="IPR029033">
    <property type="entry name" value="His_PPase_superfam"/>
</dbReference>
<dbReference type="GeneID" id="113401366"/>
<keyword evidence="6" id="KW-1015">Disulfide bond</keyword>
<dbReference type="RefSeq" id="XP_026497044.2">
    <property type="nucleotide sequence ID" value="XM_026641259.2"/>
</dbReference>
<evidence type="ECO:0000256" key="7">
    <source>
        <dbReference type="ARBA" id="ARBA00023180"/>
    </source>
</evidence>
<dbReference type="Pfam" id="PF00328">
    <property type="entry name" value="His_Phos_2"/>
    <property type="match status" value="2"/>
</dbReference>
<feature type="transmembrane region" description="Helical" evidence="8">
    <location>
        <begin position="365"/>
        <end position="384"/>
    </location>
</feature>
<evidence type="ECO:0000256" key="1">
    <source>
        <dbReference type="ARBA" id="ARBA00000032"/>
    </source>
</evidence>
<keyword evidence="10" id="KW-1185">Reference proteome</keyword>
<feature type="signal peptide" evidence="9">
    <location>
        <begin position="1"/>
        <end position="16"/>
    </location>
</feature>
<dbReference type="Proteomes" id="UP001652626">
    <property type="component" value="Chromosome Z"/>
</dbReference>
<evidence type="ECO:0000256" key="9">
    <source>
        <dbReference type="SAM" id="SignalP"/>
    </source>
</evidence>
<evidence type="ECO:0000313" key="11">
    <source>
        <dbReference type="RefSeq" id="XP_026497044.2"/>
    </source>
</evidence>
<dbReference type="OrthoDB" id="5821688at2759"/>
<keyword evidence="8" id="KW-0812">Transmembrane</keyword>
<dbReference type="InterPro" id="IPR000560">
    <property type="entry name" value="His_Pase_clade-2"/>
</dbReference>
<reference evidence="11" key="1">
    <citation type="submission" date="2025-08" db="UniProtKB">
        <authorList>
            <consortium name="RefSeq"/>
        </authorList>
    </citation>
    <scope>IDENTIFICATION</scope>
    <source>
        <tissue evidence="11">Whole body</tissue>
    </source>
</reference>
<keyword evidence="8" id="KW-1133">Transmembrane helix</keyword>
<sequence>MLVLAFLMFSLTVTFGERTVKYAAVIYRHGDRTPVNLYPTDPWRNESFWPVKFGQLTNVGKRQHYALGKWLRKRYSHVISEKFDPSEIYIRSTDVDRTLMSAQANLAGMYPPTGTSIWDTDLIWQPIPVHTRPEKDDEVLAMKKKCMRYTKEKEKYIHSTPYKERLSKYQGLMDYLTAYTGKKIKDYLDINDVYNVLYIESLYNFTLPNWTQSVYPNKLREPACYSFATATATPLMARLMVGPLLKEIVTKANTVVLKKKPDPLKLSIYSAHDFQIGNILSAMGVFDGNCPVYTSTIFFELLQDNSTMEYFIQMLYRNSTEIVEPYVLNIPHCGEICSFERFLKLYDNLITVDWNYECTKQISPLIGACFFLGLFAFIYVVHKIHFSTITTKRRVQFAYTSVYNCTAPVPEKNNEMKVMMLVLAILMFSLTVTFGEKTVKYAAVIYRHGERTPANLYPTDPWQNESLWPVKFGQLTNVGKRQHYALGKWLRKRYSHLISEKFDSSEIYVRSTDVDRTLISAQANLAGMYPPSGTSIWDTDLIWQPIPVHTIPEKDDGVLAMKKTCLHYTREKNEYIHSTPYKERLSQYQELMDYLTAYTGKKINDYLDINYVYNVLFIESLYNFTLPNWTQSVYPDKLREPACYSFATATATPLMARLMVGPLLKEITTEANTVVLKKKPDPLKLSIYSAHDFQIGNILSAMGVFDGNCPVYTSTIFFELLQDDSTLEYFIQMLYRNSTEIVEPYVLNIPSCGKICPFDRFLELYDNLISVEWDYECKAQVTLKFLIYHTLFIINITLILYRYFNIVVFDC</sequence>
<keyword evidence="5" id="KW-0378">Hydrolase</keyword>
<keyword evidence="8" id="KW-0472">Membrane</keyword>
<dbReference type="GO" id="GO:0003993">
    <property type="term" value="F:acid phosphatase activity"/>
    <property type="evidence" value="ECO:0007669"/>
    <property type="project" value="UniProtKB-EC"/>
</dbReference>
<dbReference type="OMA" id="VPCHGSR"/>
<evidence type="ECO:0000256" key="5">
    <source>
        <dbReference type="ARBA" id="ARBA00022801"/>
    </source>
</evidence>
<evidence type="ECO:0000313" key="10">
    <source>
        <dbReference type="Proteomes" id="UP001652626"/>
    </source>
</evidence>
<proteinExistence type="inferred from homology"/>
<dbReference type="Gene3D" id="3.40.50.1240">
    <property type="entry name" value="Phosphoglycerate mutase-like"/>
    <property type="match status" value="2"/>
</dbReference>
<feature type="transmembrane region" description="Helical" evidence="8">
    <location>
        <begin position="785"/>
        <end position="804"/>
    </location>
</feature>
<accession>A0A8B8IIX2</accession>
<dbReference type="PANTHER" id="PTHR11567">
    <property type="entry name" value="ACID PHOSPHATASE-RELATED"/>
    <property type="match status" value="1"/>
</dbReference>
<protein>
    <recommendedName>
        <fullName evidence="3">acid phosphatase</fullName>
        <ecNumber evidence="3">3.1.3.2</ecNumber>
    </recommendedName>
</protein>
<comment type="catalytic activity">
    <reaction evidence="1">
        <text>a phosphate monoester + H2O = an alcohol + phosphate</text>
        <dbReference type="Rhea" id="RHEA:15017"/>
        <dbReference type="ChEBI" id="CHEBI:15377"/>
        <dbReference type="ChEBI" id="CHEBI:30879"/>
        <dbReference type="ChEBI" id="CHEBI:43474"/>
        <dbReference type="ChEBI" id="CHEBI:67140"/>
        <dbReference type="EC" id="3.1.3.2"/>
    </reaction>
</comment>
<gene>
    <name evidence="11" type="primary">LOC113401366</name>
</gene>
<keyword evidence="4 9" id="KW-0732">Signal</keyword>
<dbReference type="SUPFAM" id="SSF53254">
    <property type="entry name" value="Phosphoglycerate mutase-like"/>
    <property type="match status" value="2"/>
</dbReference>
<organism evidence="10 11">
    <name type="scientific">Vanessa tameamea</name>
    <name type="common">Kamehameha butterfly</name>
    <dbReference type="NCBI Taxonomy" id="334116"/>
    <lineage>
        <taxon>Eukaryota</taxon>
        <taxon>Metazoa</taxon>
        <taxon>Ecdysozoa</taxon>
        <taxon>Arthropoda</taxon>
        <taxon>Hexapoda</taxon>
        <taxon>Insecta</taxon>
        <taxon>Pterygota</taxon>
        <taxon>Neoptera</taxon>
        <taxon>Endopterygota</taxon>
        <taxon>Lepidoptera</taxon>
        <taxon>Glossata</taxon>
        <taxon>Ditrysia</taxon>
        <taxon>Papilionoidea</taxon>
        <taxon>Nymphalidae</taxon>
        <taxon>Nymphalinae</taxon>
        <taxon>Vanessa</taxon>
    </lineage>
</organism>
<dbReference type="AlphaFoldDB" id="A0A8B8IIX2"/>
<comment type="similarity">
    <text evidence="2">Belongs to the histidine acid phosphatase family.</text>
</comment>
<evidence type="ECO:0000256" key="2">
    <source>
        <dbReference type="ARBA" id="ARBA00005375"/>
    </source>
</evidence>
<feature type="transmembrane region" description="Helical" evidence="8">
    <location>
        <begin position="418"/>
        <end position="435"/>
    </location>
</feature>
<dbReference type="PANTHER" id="PTHR11567:SF211">
    <property type="entry name" value="PROSTATIC ACID PHOSPHATASE"/>
    <property type="match status" value="1"/>
</dbReference>
<dbReference type="InterPro" id="IPR033379">
    <property type="entry name" value="Acid_Pase_AS"/>
</dbReference>
<keyword evidence="7" id="KW-0325">Glycoprotein</keyword>